<dbReference type="AlphaFoldDB" id="A0A146KFU5"/>
<evidence type="ECO:0000313" key="2">
    <source>
        <dbReference type="EMBL" id="JAP94764.1"/>
    </source>
</evidence>
<feature type="coiled-coil region" evidence="1">
    <location>
        <begin position="169"/>
        <end position="225"/>
    </location>
</feature>
<proteinExistence type="predicted"/>
<accession>A0A146KFU5</accession>
<keyword evidence="1" id="KW-0175">Coiled coil</keyword>
<protein>
    <submittedName>
        <fullName evidence="2">Uncharacterized protein</fullName>
    </submittedName>
</protein>
<evidence type="ECO:0000256" key="1">
    <source>
        <dbReference type="SAM" id="Coils"/>
    </source>
</evidence>
<dbReference type="EMBL" id="GDID01001842">
    <property type="protein sequence ID" value="JAP94764.1"/>
    <property type="molecule type" value="Transcribed_RNA"/>
</dbReference>
<feature type="non-terminal residue" evidence="2">
    <location>
        <position position="1"/>
    </location>
</feature>
<gene>
    <name evidence="2" type="ORF">TPC1_12471</name>
</gene>
<feature type="coiled-coil region" evidence="1">
    <location>
        <begin position="74"/>
        <end position="108"/>
    </location>
</feature>
<organism evidence="2">
    <name type="scientific">Trepomonas sp. PC1</name>
    <dbReference type="NCBI Taxonomy" id="1076344"/>
    <lineage>
        <taxon>Eukaryota</taxon>
        <taxon>Metamonada</taxon>
        <taxon>Diplomonadida</taxon>
        <taxon>Hexamitidae</taxon>
        <taxon>Hexamitinae</taxon>
        <taxon>Trepomonas</taxon>
    </lineage>
</organism>
<reference evidence="2" key="1">
    <citation type="submission" date="2015-07" db="EMBL/GenBank/DDBJ databases">
        <title>Adaptation to a free-living lifestyle via gene acquisitions in the diplomonad Trepomonas sp. PC1.</title>
        <authorList>
            <person name="Xu F."/>
            <person name="Jerlstrom-Hultqvist J."/>
            <person name="Kolisko M."/>
            <person name="Simpson A.G.B."/>
            <person name="Roger A.J."/>
            <person name="Svard S.G."/>
            <person name="Andersson J.O."/>
        </authorList>
    </citation>
    <scope>NUCLEOTIDE SEQUENCE</scope>
    <source>
        <strain evidence="2">PC1</strain>
    </source>
</reference>
<sequence length="281" mass="32762">QFALQKQQSVLGSEMYNLKQSIQNIQSKLQIANITTKISRQDVADTLLQQNAHMMNAIPMQVTQTQNDDFTFQLSQYQNDLQLQLKENQELQQLNFELKQKISNLSQKNLSDTEHKMQFQKEKRENEVAVSTLQKDIQVLTERQFQFNQLFQQQQKQNESLKGKNFSEIAQLQAEIQMLNETNSHLQKRFQHLDQLNIESASTVLQEAQQTIFILSKQVEVLTQQITQSKQSSSKTQSNLEAAVIMQGLREKSMQGSEWTQKQNQLRKSLSMMTFYTPKKK</sequence>
<name>A0A146KFU5_9EUKA</name>